<comment type="caution">
    <text evidence="2">The sequence shown here is derived from an EMBL/GenBank/DDBJ whole genome shotgun (WGS) entry which is preliminary data.</text>
</comment>
<keyword evidence="3" id="KW-1185">Reference proteome</keyword>
<protein>
    <submittedName>
        <fullName evidence="2">CBY1-interacting BAR domain-containing protein 1</fullName>
    </submittedName>
</protein>
<accession>A0ABQ9W1S4</accession>
<sequence length="63" mass="6794">APGCAQDAEARPGKPIAQTKQLQAAVSNGEKHFGELCQILAAYVRKTARLQDKAELLMNEINS</sequence>
<evidence type="ECO:0000313" key="2">
    <source>
        <dbReference type="EMBL" id="KAK2114999.1"/>
    </source>
</evidence>
<feature type="region of interest" description="Disordered" evidence="1">
    <location>
        <begin position="1"/>
        <end position="22"/>
    </location>
</feature>
<dbReference type="EMBL" id="JASSZA010000003">
    <property type="protein sequence ID" value="KAK2114999.1"/>
    <property type="molecule type" value="Genomic_DNA"/>
</dbReference>
<dbReference type="PANTHER" id="PTHR21223:SF4">
    <property type="entry name" value="CBY1-INTERACTING BAR DOMAIN-CONTAINING PROTEIN 1"/>
    <property type="match status" value="1"/>
</dbReference>
<evidence type="ECO:0000313" key="3">
    <source>
        <dbReference type="Proteomes" id="UP001266305"/>
    </source>
</evidence>
<dbReference type="Proteomes" id="UP001266305">
    <property type="component" value="Unassembled WGS sequence"/>
</dbReference>
<reference evidence="2 3" key="1">
    <citation type="submission" date="2023-05" db="EMBL/GenBank/DDBJ databases">
        <title>B98-5 Cell Line De Novo Hybrid Assembly: An Optical Mapping Approach.</title>
        <authorList>
            <person name="Kananen K."/>
            <person name="Auerbach J.A."/>
            <person name="Kautto E."/>
            <person name="Blachly J.S."/>
        </authorList>
    </citation>
    <scope>NUCLEOTIDE SEQUENCE [LARGE SCALE GENOMIC DNA]</scope>
    <source>
        <strain evidence="2">B95-8</strain>
        <tissue evidence="2">Cell line</tissue>
    </source>
</reference>
<evidence type="ECO:0000256" key="1">
    <source>
        <dbReference type="SAM" id="MobiDB-lite"/>
    </source>
</evidence>
<dbReference type="PANTHER" id="PTHR21223">
    <property type="entry name" value="CBY1-INTERACTING BAR DOMAIN-CONTAINING PROTEIN HOMOLOG"/>
    <property type="match status" value="1"/>
</dbReference>
<feature type="non-terminal residue" evidence="2">
    <location>
        <position position="1"/>
    </location>
</feature>
<name>A0ABQ9W1S4_SAGOE</name>
<dbReference type="Pfam" id="PF06730">
    <property type="entry name" value="FAM92"/>
    <property type="match status" value="1"/>
</dbReference>
<organism evidence="2 3">
    <name type="scientific">Saguinus oedipus</name>
    <name type="common">Cotton-top tamarin</name>
    <name type="synonym">Oedipomidas oedipus</name>
    <dbReference type="NCBI Taxonomy" id="9490"/>
    <lineage>
        <taxon>Eukaryota</taxon>
        <taxon>Metazoa</taxon>
        <taxon>Chordata</taxon>
        <taxon>Craniata</taxon>
        <taxon>Vertebrata</taxon>
        <taxon>Euteleostomi</taxon>
        <taxon>Mammalia</taxon>
        <taxon>Eutheria</taxon>
        <taxon>Euarchontoglires</taxon>
        <taxon>Primates</taxon>
        <taxon>Haplorrhini</taxon>
        <taxon>Platyrrhini</taxon>
        <taxon>Cebidae</taxon>
        <taxon>Callitrichinae</taxon>
        <taxon>Saguinus</taxon>
    </lineage>
</organism>
<dbReference type="InterPro" id="IPR009602">
    <property type="entry name" value="CBAR/FAM92"/>
</dbReference>
<feature type="non-terminal residue" evidence="2">
    <location>
        <position position="63"/>
    </location>
</feature>
<proteinExistence type="predicted"/>
<gene>
    <name evidence="2" type="primary">CIBAR1_1</name>
    <name evidence="2" type="ORF">P7K49_005624</name>
</gene>